<gene>
    <name evidence="3" type="ordered locus">ACMV_06300</name>
</gene>
<dbReference type="PROSITE" id="PS50883">
    <property type="entry name" value="EAL"/>
    <property type="match status" value="1"/>
</dbReference>
<dbReference type="GO" id="GO:0071111">
    <property type="term" value="F:cyclic-guanylate-specific phosphodiesterase activity"/>
    <property type="evidence" value="ECO:0007669"/>
    <property type="project" value="InterPro"/>
</dbReference>
<sequence length="306" mass="33453">MMEQRRLSLPQSPDLQPSSGLMPVQSRRPVAGRTESERRERASLRRLEAGEQRKRAARLAEALRNDSFVLRYLPRLDLASPGDGFVSAELWLGLPNRRRGLMPVAPLLRGIDRAPLRHEMLCHTLRIAAEELACGPPRWQISVPMSGHALADGLIGEVALQTLDPLGIEPHRIDILIDEAELVIGGDLLQQQIASLREAGIGVTLEGFGNAFGGLALLSRLPFTGLKLDRRLAHALVNDPAGPDVVLIRAAIDIARRYDVLVSIDGIETETELQKARELGIGQAQGPWVGPALPADVMRARLRLNG</sequence>
<feature type="domain" description="EAL" evidence="2">
    <location>
        <begin position="52"/>
        <end position="306"/>
    </location>
</feature>
<feature type="compositionally biased region" description="Low complexity" evidence="1">
    <location>
        <begin position="7"/>
        <end position="21"/>
    </location>
</feature>
<dbReference type="InterPro" id="IPR001633">
    <property type="entry name" value="EAL_dom"/>
</dbReference>
<keyword evidence="4" id="KW-1185">Reference proteome</keyword>
<feature type="region of interest" description="Disordered" evidence="1">
    <location>
        <begin position="1"/>
        <end position="50"/>
    </location>
</feature>
<dbReference type="SMART" id="SM00052">
    <property type="entry name" value="EAL"/>
    <property type="match status" value="1"/>
</dbReference>
<dbReference type="CDD" id="cd01948">
    <property type="entry name" value="EAL"/>
    <property type="match status" value="1"/>
</dbReference>
<evidence type="ECO:0000256" key="1">
    <source>
        <dbReference type="SAM" id="MobiDB-lite"/>
    </source>
</evidence>
<feature type="compositionally biased region" description="Basic and acidic residues" evidence="1">
    <location>
        <begin position="34"/>
        <end position="50"/>
    </location>
</feature>
<dbReference type="KEGG" id="amv:ACMV_06300"/>
<proteinExistence type="predicted"/>
<evidence type="ECO:0000259" key="2">
    <source>
        <dbReference type="PROSITE" id="PS50883"/>
    </source>
</evidence>
<dbReference type="SUPFAM" id="SSF141868">
    <property type="entry name" value="EAL domain-like"/>
    <property type="match status" value="1"/>
</dbReference>
<dbReference type="Gene3D" id="3.20.20.450">
    <property type="entry name" value="EAL domain"/>
    <property type="match status" value="1"/>
</dbReference>
<evidence type="ECO:0000313" key="4">
    <source>
        <dbReference type="Proteomes" id="UP000007100"/>
    </source>
</evidence>
<dbReference type="InterPro" id="IPR035919">
    <property type="entry name" value="EAL_sf"/>
</dbReference>
<name>F0J4C5_ACIMA</name>
<dbReference type="Proteomes" id="UP000007100">
    <property type="component" value="Chromosome"/>
</dbReference>
<reference evidence="3 4" key="1">
    <citation type="submission" date="2010-12" db="EMBL/GenBank/DDBJ databases">
        <title>Whole genome sequence of Acidiphilium multivorum AIU301.</title>
        <authorList>
            <person name="Narita-Yamada S."/>
            <person name="Nakamura S."/>
            <person name="Ito N."/>
            <person name="Takarada H."/>
            <person name="Katano Y."/>
            <person name="Nakazawa H."/>
            <person name="Hosoyama A."/>
            <person name="Yamada R."/>
            <person name="Fujita N."/>
        </authorList>
    </citation>
    <scope>NUCLEOTIDE SEQUENCE [LARGE SCALE GENOMIC DNA]</scope>
    <source>
        <strain evidence="4">DSM 11245 / JCM 8867 / AIU301</strain>
    </source>
</reference>
<dbReference type="Pfam" id="PF00563">
    <property type="entry name" value="EAL"/>
    <property type="match status" value="1"/>
</dbReference>
<dbReference type="EMBL" id="AP012035">
    <property type="protein sequence ID" value="BAJ79977.1"/>
    <property type="molecule type" value="Genomic_DNA"/>
</dbReference>
<dbReference type="HOGENOM" id="CLU_910977_0_0_5"/>
<evidence type="ECO:0000313" key="3">
    <source>
        <dbReference type="EMBL" id="BAJ79977.1"/>
    </source>
</evidence>
<protein>
    <recommendedName>
        <fullName evidence="2">EAL domain-containing protein</fullName>
    </recommendedName>
</protein>
<dbReference type="AlphaFoldDB" id="F0J4C5"/>
<dbReference type="InterPro" id="IPR050706">
    <property type="entry name" value="Cyclic-di-GMP_PDE-like"/>
</dbReference>
<dbReference type="PANTHER" id="PTHR33121">
    <property type="entry name" value="CYCLIC DI-GMP PHOSPHODIESTERASE PDEF"/>
    <property type="match status" value="1"/>
</dbReference>
<accession>F0J4C5</accession>
<organism evidence="3 4">
    <name type="scientific">Acidiphilium multivorum (strain DSM 11245 / JCM 8867 / NBRC 100883 / AIU 301)</name>
    <dbReference type="NCBI Taxonomy" id="926570"/>
    <lineage>
        <taxon>Bacteria</taxon>
        <taxon>Pseudomonadati</taxon>
        <taxon>Pseudomonadota</taxon>
        <taxon>Alphaproteobacteria</taxon>
        <taxon>Acetobacterales</taxon>
        <taxon>Acidocellaceae</taxon>
        <taxon>Acidiphilium</taxon>
    </lineage>
</organism>
<dbReference type="PANTHER" id="PTHR33121:SF70">
    <property type="entry name" value="SIGNALING PROTEIN YKOW"/>
    <property type="match status" value="1"/>
</dbReference>